<dbReference type="InterPro" id="IPR002401">
    <property type="entry name" value="Cyt_P450_E_grp-I"/>
</dbReference>
<keyword evidence="11 14" id="KW-0503">Monooxygenase</keyword>
<dbReference type="Gene3D" id="1.10.630.10">
    <property type="entry name" value="Cytochrome P450"/>
    <property type="match status" value="1"/>
</dbReference>
<dbReference type="Proteomes" id="UP001219518">
    <property type="component" value="Unassembled WGS sequence"/>
</dbReference>
<keyword evidence="8" id="KW-0492">Microsome</keyword>
<evidence type="ECO:0000256" key="2">
    <source>
        <dbReference type="ARBA" id="ARBA00004174"/>
    </source>
</evidence>
<dbReference type="EMBL" id="JAHWGI010001107">
    <property type="protein sequence ID" value="KAK3922697.1"/>
    <property type="molecule type" value="Genomic_DNA"/>
</dbReference>
<comment type="subcellular location">
    <subcellularLocation>
        <location evidence="3">Endoplasmic reticulum membrane</location>
        <topology evidence="3">Peripheral membrane protein</topology>
    </subcellularLocation>
    <subcellularLocation>
        <location evidence="2">Microsome membrane</location>
        <topology evidence="2">Peripheral membrane protein</topology>
    </subcellularLocation>
</comment>
<keyword evidence="5 13" id="KW-0349">Heme</keyword>
<dbReference type="InterPro" id="IPR017972">
    <property type="entry name" value="Cyt_P450_CS"/>
</dbReference>
<evidence type="ECO:0000256" key="12">
    <source>
        <dbReference type="ARBA" id="ARBA00023136"/>
    </source>
</evidence>
<reference evidence="15" key="2">
    <citation type="journal article" date="2023" name="BMC Genomics">
        <title>Pest status, molecular evolution, and epigenetic factors derived from the genome assembly of Frankliniella fusca, a thysanopteran phytovirus vector.</title>
        <authorList>
            <person name="Catto M.A."/>
            <person name="Labadie P.E."/>
            <person name="Jacobson A.L."/>
            <person name="Kennedy G.G."/>
            <person name="Srinivasan R."/>
            <person name="Hunt B.G."/>
        </authorList>
    </citation>
    <scope>NUCLEOTIDE SEQUENCE</scope>
    <source>
        <strain evidence="15">PL_HMW_Pooled</strain>
    </source>
</reference>
<dbReference type="GO" id="GO:0016705">
    <property type="term" value="F:oxidoreductase activity, acting on paired donors, with incorporation or reduction of molecular oxygen"/>
    <property type="evidence" value="ECO:0007669"/>
    <property type="project" value="InterPro"/>
</dbReference>
<evidence type="ECO:0000313" key="16">
    <source>
        <dbReference type="Proteomes" id="UP001219518"/>
    </source>
</evidence>
<name>A0AAE1HJV2_9NEOP</name>
<dbReference type="PROSITE" id="PS00086">
    <property type="entry name" value="CYTOCHROME_P450"/>
    <property type="match status" value="1"/>
</dbReference>
<comment type="cofactor">
    <cofactor evidence="1 13">
        <name>heme</name>
        <dbReference type="ChEBI" id="CHEBI:30413"/>
    </cofactor>
</comment>
<reference evidence="15" key="1">
    <citation type="submission" date="2021-07" db="EMBL/GenBank/DDBJ databases">
        <authorList>
            <person name="Catto M.A."/>
            <person name="Jacobson A."/>
            <person name="Kennedy G."/>
            <person name="Labadie P."/>
            <person name="Hunt B.G."/>
            <person name="Srinivasan R."/>
        </authorList>
    </citation>
    <scope>NUCLEOTIDE SEQUENCE</scope>
    <source>
        <strain evidence="15">PL_HMW_Pooled</strain>
        <tissue evidence="15">Head</tissue>
    </source>
</reference>
<protein>
    <submittedName>
        <fullName evidence="15">Cytochrome P450 4C1</fullName>
    </submittedName>
</protein>
<evidence type="ECO:0000256" key="9">
    <source>
        <dbReference type="ARBA" id="ARBA00023002"/>
    </source>
</evidence>
<dbReference type="InterPro" id="IPR036396">
    <property type="entry name" value="Cyt_P450_sf"/>
</dbReference>
<evidence type="ECO:0000256" key="10">
    <source>
        <dbReference type="ARBA" id="ARBA00023004"/>
    </source>
</evidence>
<keyword evidence="9 14" id="KW-0560">Oxidoreductase</keyword>
<dbReference type="PANTHER" id="PTHR24291">
    <property type="entry name" value="CYTOCHROME P450 FAMILY 4"/>
    <property type="match status" value="1"/>
</dbReference>
<evidence type="ECO:0000256" key="7">
    <source>
        <dbReference type="ARBA" id="ARBA00022824"/>
    </source>
</evidence>
<feature type="binding site" description="axial binding residue" evidence="13">
    <location>
        <position position="454"/>
    </location>
    <ligand>
        <name>heme</name>
        <dbReference type="ChEBI" id="CHEBI:30413"/>
    </ligand>
    <ligandPart>
        <name>Fe</name>
        <dbReference type="ChEBI" id="CHEBI:18248"/>
    </ligandPart>
</feature>
<proteinExistence type="inferred from homology"/>
<dbReference type="GO" id="GO:0005789">
    <property type="term" value="C:endoplasmic reticulum membrane"/>
    <property type="evidence" value="ECO:0007669"/>
    <property type="project" value="UniProtKB-SubCell"/>
</dbReference>
<evidence type="ECO:0000256" key="8">
    <source>
        <dbReference type="ARBA" id="ARBA00022848"/>
    </source>
</evidence>
<gene>
    <name evidence="15" type="ORF">KUF71_001493</name>
</gene>
<evidence type="ECO:0000256" key="5">
    <source>
        <dbReference type="ARBA" id="ARBA00022617"/>
    </source>
</evidence>
<dbReference type="InterPro" id="IPR001128">
    <property type="entry name" value="Cyt_P450"/>
</dbReference>
<dbReference type="PRINTS" id="PR00463">
    <property type="entry name" value="EP450I"/>
</dbReference>
<evidence type="ECO:0000256" key="3">
    <source>
        <dbReference type="ARBA" id="ARBA00004406"/>
    </source>
</evidence>
<keyword evidence="16" id="KW-1185">Reference proteome</keyword>
<comment type="caution">
    <text evidence="15">The sequence shown here is derived from an EMBL/GenBank/DDBJ whole genome shotgun (WGS) entry which is preliminary data.</text>
</comment>
<dbReference type="SUPFAM" id="SSF48264">
    <property type="entry name" value="Cytochrome P450"/>
    <property type="match status" value="1"/>
</dbReference>
<keyword evidence="7" id="KW-0256">Endoplasmic reticulum</keyword>
<sequence length="583" mass="65507">MAVVLPFSAAAAAAAAAALILVILAARAVLAVVRFRRYELAIPGPPSLPFFGNAFSILFHKHEDILDALMKLWGQRRDLSRCSFVHELLVFVSKPEDVADVMKRKDLQDKPHFYYGLLADQVPQSVLVLNGAEMKAHRAAAHPAFHPEIIDSFVEVFAEEAEKFVRNIEQGKEITPQERLFHTTAWGFCRSTVISDTPTKEEADVIMNLVKVIRLFLKVTNERAFNPLLWPRWIFNLTANGRLVEKEMSRNRAGIHKIMNNRAIELKRRLEAEGTDFVKARKALLDVFLEKNAQGEELFSRDAILDEVVLYLAAATETTVSALNFAFKMLSIRPDIQKNVYEEVSSLLGRGATKRSIVAQDLPKLQYTEKFLKEVMRMFATVPLIGRQINEDTELGGHVLPKGTTVVVNFLGLHRDPVTWPDPLRFDPERFSPEQSQGRHPYAFVPFSGGVRSCIGYKYGWAVMKTVIATTVRDFIVEPGDDGLTDHTKFKLVFDVALKLEGDVKVNVCESFTLARRTQGPWLEEDAASRRARLVVVQSASRPSRYGVPGLVVLNHASCLQALKTWFQYAQILLNVQGARTPA</sequence>
<keyword evidence="10 13" id="KW-0408">Iron</keyword>
<dbReference type="Pfam" id="PF00067">
    <property type="entry name" value="p450"/>
    <property type="match status" value="1"/>
</dbReference>
<dbReference type="GO" id="GO:0005506">
    <property type="term" value="F:iron ion binding"/>
    <property type="evidence" value="ECO:0007669"/>
    <property type="project" value="InterPro"/>
</dbReference>
<dbReference type="GO" id="GO:0004497">
    <property type="term" value="F:monooxygenase activity"/>
    <property type="evidence" value="ECO:0007669"/>
    <property type="project" value="UniProtKB-KW"/>
</dbReference>
<keyword evidence="6 13" id="KW-0479">Metal-binding</keyword>
<evidence type="ECO:0000256" key="1">
    <source>
        <dbReference type="ARBA" id="ARBA00001971"/>
    </source>
</evidence>
<evidence type="ECO:0000256" key="13">
    <source>
        <dbReference type="PIRSR" id="PIRSR602401-1"/>
    </source>
</evidence>
<dbReference type="AlphaFoldDB" id="A0AAE1HJV2"/>
<evidence type="ECO:0000256" key="11">
    <source>
        <dbReference type="ARBA" id="ARBA00023033"/>
    </source>
</evidence>
<evidence type="ECO:0000256" key="6">
    <source>
        <dbReference type="ARBA" id="ARBA00022723"/>
    </source>
</evidence>
<evidence type="ECO:0000256" key="14">
    <source>
        <dbReference type="RuleBase" id="RU000461"/>
    </source>
</evidence>
<dbReference type="InterPro" id="IPR050196">
    <property type="entry name" value="Cytochrome_P450_Monoox"/>
</dbReference>
<organism evidence="15 16">
    <name type="scientific">Frankliniella fusca</name>
    <dbReference type="NCBI Taxonomy" id="407009"/>
    <lineage>
        <taxon>Eukaryota</taxon>
        <taxon>Metazoa</taxon>
        <taxon>Ecdysozoa</taxon>
        <taxon>Arthropoda</taxon>
        <taxon>Hexapoda</taxon>
        <taxon>Insecta</taxon>
        <taxon>Pterygota</taxon>
        <taxon>Neoptera</taxon>
        <taxon>Paraneoptera</taxon>
        <taxon>Thysanoptera</taxon>
        <taxon>Terebrantia</taxon>
        <taxon>Thripoidea</taxon>
        <taxon>Thripidae</taxon>
        <taxon>Frankliniella</taxon>
    </lineage>
</organism>
<accession>A0AAE1HJV2</accession>
<comment type="similarity">
    <text evidence="4 14">Belongs to the cytochrome P450 family.</text>
</comment>
<evidence type="ECO:0000313" key="15">
    <source>
        <dbReference type="EMBL" id="KAK3922697.1"/>
    </source>
</evidence>
<evidence type="ECO:0000256" key="4">
    <source>
        <dbReference type="ARBA" id="ARBA00010617"/>
    </source>
</evidence>
<keyword evidence="12" id="KW-0472">Membrane</keyword>
<dbReference type="GO" id="GO:0020037">
    <property type="term" value="F:heme binding"/>
    <property type="evidence" value="ECO:0007669"/>
    <property type="project" value="InterPro"/>
</dbReference>
<dbReference type="PANTHER" id="PTHR24291:SF189">
    <property type="entry name" value="CYTOCHROME P450 4C3-RELATED"/>
    <property type="match status" value="1"/>
</dbReference>